<organism evidence="6">
    <name type="scientific">uncultured Thermomicrobiales bacterium</name>
    <dbReference type="NCBI Taxonomy" id="1645740"/>
    <lineage>
        <taxon>Bacteria</taxon>
        <taxon>Pseudomonadati</taxon>
        <taxon>Thermomicrobiota</taxon>
        <taxon>Thermomicrobia</taxon>
        <taxon>Thermomicrobiales</taxon>
        <taxon>environmental samples</taxon>
    </lineage>
</organism>
<dbReference type="GO" id="GO:0046872">
    <property type="term" value="F:metal ion binding"/>
    <property type="evidence" value="ECO:0007669"/>
    <property type="project" value="InterPro"/>
</dbReference>
<dbReference type="SUPFAM" id="SSF56059">
    <property type="entry name" value="Glutathione synthetase ATP-binding domain-like"/>
    <property type="match status" value="1"/>
</dbReference>
<dbReference type="EMBL" id="CADCWL010000031">
    <property type="protein sequence ID" value="CAA9549941.1"/>
    <property type="molecule type" value="Genomic_DNA"/>
</dbReference>
<feature type="domain" description="ATP-grasp" evidence="5">
    <location>
        <begin position="132"/>
        <end position="332"/>
    </location>
</feature>
<dbReference type="AlphaFoldDB" id="A0A6J4UG85"/>
<protein>
    <submittedName>
        <fullName evidence="6">Carboxylase</fullName>
    </submittedName>
</protein>
<gene>
    <name evidence="6" type="ORF">AVDCRST_MAG19-723</name>
</gene>
<dbReference type="Pfam" id="PF18130">
    <property type="entry name" value="ATPgrasp_N"/>
    <property type="match status" value="1"/>
</dbReference>
<dbReference type="PANTHER" id="PTHR43585:SF2">
    <property type="entry name" value="ATP-GRASP ENZYME FSQD"/>
    <property type="match status" value="1"/>
</dbReference>
<dbReference type="InterPro" id="IPR041472">
    <property type="entry name" value="BL00235/CARNS1_N"/>
</dbReference>
<reference evidence="6" key="1">
    <citation type="submission" date="2020-02" db="EMBL/GenBank/DDBJ databases">
        <authorList>
            <person name="Meier V. D."/>
        </authorList>
    </citation>
    <scope>NUCLEOTIDE SEQUENCE</scope>
    <source>
        <strain evidence="6">AVDCRST_MAG19</strain>
    </source>
</reference>
<evidence type="ECO:0000256" key="2">
    <source>
        <dbReference type="ARBA" id="ARBA00022741"/>
    </source>
</evidence>
<evidence type="ECO:0000313" key="6">
    <source>
        <dbReference type="EMBL" id="CAA9549941.1"/>
    </source>
</evidence>
<keyword evidence="3 4" id="KW-0067">ATP-binding</keyword>
<proteinExistence type="predicted"/>
<dbReference type="GO" id="GO:0016874">
    <property type="term" value="F:ligase activity"/>
    <property type="evidence" value="ECO:0007669"/>
    <property type="project" value="UniProtKB-KW"/>
</dbReference>
<name>A0A6J4UG85_9BACT</name>
<dbReference type="GO" id="GO:0005524">
    <property type="term" value="F:ATP binding"/>
    <property type="evidence" value="ECO:0007669"/>
    <property type="project" value="UniProtKB-UniRule"/>
</dbReference>
<accession>A0A6J4UG85</accession>
<evidence type="ECO:0000256" key="3">
    <source>
        <dbReference type="ARBA" id="ARBA00022840"/>
    </source>
</evidence>
<dbReference type="Pfam" id="PF13535">
    <property type="entry name" value="ATP-grasp_4"/>
    <property type="match status" value="1"/>
</dbReference>
<dbReference type="InterPro" id="IPR040570">
    <property type="entry name" value="LAL_C2"/>
</dbReference>
<keyword evidence="1" id="KW-0436">Ligase</keyword>
<keyword evidence="2 4" id="KW-0547">Nucleotide-binding</keyword>
<evidence type="ECO:0000259" key="5">
    <source>
        <dbReference type="PROSITE" id="PS50975"/>
    </source>
</evidence>
<dbReference type="InterPro" id="IPR052032">
    <property type="entry name" value="ATP-dep_AA_Ligase"/>
</dbReference>
<evidence type="ECO:0000256" key="4">
    <source>
        <dbReference type="PROSITE-ProRule" id="PRU00409"/>
    </source>
</evidence>
<evidence type="ECO:0000256" key="1">
    <source>
        <dbReference type="ARBA" id="ARBA00022598"/>
    </source>
</evidence>
<dbReference type="Gene3D" id="3.30.470.20">
    <property type="entry name" value="ATP-grasp fold, B domain"/>
    <property type="match status" value="1"/>
</dbReference>
<dbReference type="PANTHER" id="PTHR43585">
    <property type="entry name" value="FUMIPYRROLE BIOSYNTHESIS PROTEIN C"/>
    <property type="match status" value="1"/>
</dbReference>
<dbReference type="InterPro" id="IPR011761">
    <property type="entry name" value="ATP-grasp"/>
</dbReference>
<dbReference type="PROSITE" id="PS50975">
    <property type="entry name" value="ATP_GRASP"/>
    <property type="match status" value="1"/>
</dbReference>
<sequence length="435" mass="45516">MTIAPEQASNAVATPPVGGERRPRVLLLTGPATYRAAAFLEAAARLDLDVVRGLDLPAALADYWGVPLGLDFGRPEVAAAELMAYAVDHPVDAVLAVDDGATLVAAAAAARLGLPHNDPASALAARDKFVMRERLAAAGVPVPAYRRYPLGADPAVVAVETAYPCVVKPLRLSGSRGVIRADDPASFVAAWERTKRLLIAEGNDPAETYLLVERYLPGVEVAVEGLLTGGALRVLALFDKPDPLDGPFFEETIYVSPSRLPAPTQDAIAARTAEAAAALGLREGPVHAELRINDAGVWPIELAGRSIGGLCSSVLEFGTGITLEELILRHAVGLALPAAELAGEAAGVMMIPIPKGGMLRRVEGEEEARAVPGVTGLEITAKLNHPLVPLPEGASYLGFVFARAATPTAAEAALREAHARLRFSIEPTIVLSRKS</sequence>
<dbReference type="Pfam" id="PF18603">
    <property type="entry name" value="LAL_C2"/>
    <property type="match status" value="1"/>
</dbReference>